<evidence type="ECO:0000256" key="3">
    <source>
        <dbReference type="ARBA" id="ARBA00022475"/>
    </source>
</evidence>
<organism evidence="12 13">
    <name type="scientific">Dorea longicatena</name>
    <dbReference type="NCBI Taxonomy" id="88431"/>
    <lineage>
        <taxon>Bacteria</taxon>
        <taxon>Bacillati</taxon>
        <taxon>Bacillota</taxon>
        <taxon>Clostridia</taxon>
        <taxon>Lachnospirales</taxon>
        <taxon>Lachnospiraceae</taxon>
        <taxon>Dorea</taxon>
    </lineage>
</organism>
<feature type="transmembrane region" description="Helical" evidence="9">
    <location>
        <begin position="21"/>
        <end position="45"/>
    </location>
</feature>
<evidence type="ECO:0000259" key="11">
    <source>
        <dbReference type="PROSITE" id="PS50929"/>
    </source>
</evidence>
<keyword evidence="6 12" id="KW-0067">ATP-binding</keyword>
<dbReference type="PROSITE" id="PS50929">
    <property type="entry name" value="ABC_TM1F"/>
    <property type="match status" value="1"/>
</dbReference>
<evidence type="ECO:0000256" key="5">
    <source>
        <dbReference type="ARBA" id="ARBA00022741"/>
    </source>
</evidence>
<dbReference type="SMART" id="SM00382">
    <property type="entry name" value="AAA"/>
    <property type="match status" value="1"/>
</dbReference>
<proteinExistence type="predicted"/>
<dbReference type="CDD" id="cd07346">
    <property type="entry name" value="ABC_6TM_exporters"/>
    <property type="match status" value="1"/>
</dbReference>
<feature type="transmembrane region" description="Helical" evidence="9">
    <location>
        <begin position="270"/>
        <end position="293"/>
    </location>
</feature>
<dbReference type="Proteomes" id="UP000398619">
    <property type="component" value="Unassembled WGS sequence"/>
</dbReference>
<sequence>MKTKKENPVLLLLKWAEKDRGFLIASVICAFLGGLLAIGPYIGIYRLMDAFLTDTCSIQVISENAVLITATVIVRQVFQGLSGIFSHKGAYGALFRVRCMITEHLSKVPLGALDERRTGDIKTVLNEDIEKLELCLAHNIPELVGFATGPVVIFIYLMTINVPLAMISLIPLGITLIIMVGCFAFMAGMMPHVTEAMANFNSVIIEYINGMKLIKAYNMSRHSFQKFSGAIEEENRIWNKVSRKTGPFYAAFIVVLECGMALIIPIGGRLFLNGSITASIFLLFAYIGSLYLSELLPLQQLSMELAQSLNGVKKAKQILDLPIFDSVGDFPKSHDVTLKSVRFSYDGKTDVLTDCDLHVAEGEKVAIVGASGAGKTTVIELISRFYDVTDGEVLIGGQNIKDIAYEKLLNNISIVFQKTFLTRDSVLENIRMGSNSTLEEVRAAAKEAQIDDFIMSLPDGYDTKVGSFGSRFSGGEKQRIAIARAILKNAPILILDEATSAADPENQVEIDMAISNLCKGKTVLIVAHRLGAIKMCDKVAVVENHTITAFGTHEEVLEENHYYQRAWERYHAAREVSYSMKGVISYESK</sequence>
<dbReference type="InterPro" id="IPR003439">
    <property type="entry name" value="ABC_transporter-like_ATP-bd"/>
</dbReference>
<dbReference type="PROSITE" id="PS00211">
    <property type="entry name" value="ABC_TRANSPORTER_1"/>
    <property type="match status" value="1"/>
</dbReference>
<dbReference type="PROSITE" id="PS50893">
    <property type="entry name" value="ABC_TRANSPORTER_2"/>
    <property type="match status" value="1"/>
</dbReference>
<reference evidence="12 13" key="1">
    <citation type="submission" date="2019-07" db="EMBL/GenBank/DDBJ databases">
        <authorList>
            <person name="Hibberd C M."/>
            <person name="Gehrig L. J."/>
            <person name="Chang H.-W."/>
            <person name="Venkatesh S."/>
        </authorList>
    </citation>
    <scope>NUCLEOTIDE SEQUENCE [LARGE SCALE GENOMIC DNA]</scope>
    <source>
        <strain evidence="12">Dorea_longicatena_SSTS_Bg7063</strain>
    </source>
</reference>
<evidence type="ECO:0000256" key="6">
    <source>
        <dbReference type="ARBA" id="ARBA00022840"/>
    </source>
</evidence>
<dbReference type="SUPFAM" id="SSF90123">
    <property type="entry name" value="ABC transporter transmembrane region"/>
    <property type="match status" value="1"/>
</dbReference>
<dbReference type="Gene3D" id="3.40.50.300">
    <property type="entry name" value="P-loop containing nucleotide triphosphate hydrolases"/>
    <property type="match status" value="1"/>
</dbReference>
<feature type="transmembrane region" description="Helical" evidence="9">
    <location>
        <begin position="140"/>
        <end position="158"/>
    </location>
</feature>
<dbReference type="EMBL" id="CABHNM010000054">
    <property type="protein sequence ID" value="VUX16778.1"/>
    <property type="molecule type" value="Genomic_DNA"/>
</dbReference>
<feature type="transmembrane region" description="Helical" evidence="9">
    <location>
        <begin position="164"/>
        <end position="187"/>
    </location>
</feature>
<dbReference type="AlphaFoldDB" id="A0A564UB09"/>
<feature type="domain" description="ABC transmembrane type-1" evidence="11">
    <location>
        <begin position="24"/>
        <end position="307"/>
    </location>
</feature>
<dbReference type="InterPro" id="IPR011527">
    <property type="entry name" value="ABC1_TM_dom"/>
</dbReference>
<dbReference type="FunFam" id="3.40.50.300:FF:000221">
    <property type="entry name" value="Multidrug ABC transporter ATP-binding protein"/>
    <property type="match status" value="1"/>
</dbReference>
<dbReference type="Pfam" id="PF00005">
    <property type="entry name" value="ABC_tran"/>
    <property type="match status" value="1"/>
</dbReference>
<feature type="transmembrane region" description="Helical" evidence="9">
    <location>
        <begin position="246"/>
        <end position="264"/>
    </location>
</feature>
<dbReference type="Gene3D" id="1.20.1560.10">
    <property type="entry name" value="ABC transporter type 1, transmembrane domain"/>
    <property type="match status" value="1"/>
</dbReference>
<dbReference type="InterPro" id="IPR017871">
    <property type="entry name" value="ABC_transporter-like_CS"/>
</dbReference>
<dbReference type="GO" id="GO:0140359">
    <property type="term" value="F:ABC-type transporter activity"/>
    <property type="evidence" value="ECO:0007669"/>
    <property type="project" value="InterPro"/>
</dbReference>
<name>A0A564UB09_9FIRM</name>
<gene>
    <name evidence="12" type="ORF">DLSSTS7063_02317</name>
</gene>
<dbReference type="SUPFAM" id="SSF52540">
    <property type="entry name" value="P-loop containing nucleoside triphosphate hydrolases"/>
    <property type="match status" value="1"/>
</dbReference>
<comment type="subcellular location">
    <subcellularLocation>
        <location evidence="1">Cell membrane</location>
        <topology evidence="1">Multi-pass membrane protein</topology>
    </subcellularLocation>
</comment>
<evidence type="ECO:0000259" key="10">
    <source>
        <dbReference type="PROSITE" id="PS50893"/>
    </source>
</evidence>
<feature type="domain" description="ABC transporter" evidence="10">
    <location>
        <begin position="336"/>
        <end position="569"/>
    </location>
</feature>
<keyword evidence="3" id="KW-1003">Cell membrane</keyword>
<evidence type="ECO:0000313" key="13">
    <source>
        <dbReference type="Proteomes" id="UP000398619"/>
    </source>
</evidence>
<dbReference type="PANTHER" id="PTHR24221">
    <property type="entry name" value="ATP-BINDING CASSETTE SUB-FAMILY B"/>
    <property type="match status" value="1"/>
</dbReference>
<dbReference type="GO" id="GO:0005886">
    <property type="term" value="C:plasma membrane"/>
    <property type="evidence" value="ECO:0007669"/>
    <property type="project" value="UniProtKB-SubCell"/>
</dbReference>
<keyword evidence="8 9" id="KW-0472">Membrane</keyword>
<keyword evidence="7 9" id="KW-1133">Transmembrane helix</keyword>
<evidence type="ECO:0000256" key="4">
    <source>
        <dbReference type="ARBA" id="ARBA00022692"/>
    </source>
</evidence>
<keyword evidence="12" id="KW-0378">Hydrolase</keyword>
<evidence type="ECO:0000256" key="2">
    <source>
        <dbReference type="ARBA" id="ARBA00022448"/>
    </source>
</evidence>
<dbReference type="EC" id="3.6.3.-" evidence="12"/>
<keyword evidence="5" id="KW-0547">Nucleotide-binding</keyword>
<dbReference type="InterPro" id="IPR003593">
    <property type="entry name" value="AAA+_ATPase"/>
</dbReference>
<keyword evidence="2" id="KW-0813">Transport</keyword>
<dbReference type="InterPro" id="IPR036640">
    <property type="entry name" value="ABC1_TM_sf"/>
</dbReference>
<accession>A0A564UB09</accession>
<dbReference type="GO" id="GO:0016887">
    <property type="term" value="F:ATP hydrolysis activity"/>
    <property type="evidence" value="ECO:0007669"/>
    <property type="project" value="InterPro"/>
</dbReference>
<dbReference type="GO" id="GO:0005524">
    <property type="term" value="F:ATP binding"/>
    <property type="evidence" value="ECO:0007669"/>
    <property type="project" value="UniProtKB-KW"/>
</dbReference>
<evidence type="ECO:0000256" key="7">
    <source>
        <dbReference type="ARBA" id="ARBA00022989"/>
    </source>
</evidence>
<protein>
    <submittedName>
        <fullName evidence="12">Multidrug export ATP-binding/permease protein</fullName>
        <ecNumber evidence="12">3.6.3.-</ecNumber>
    </submittedName>
</protein>
<evidence type="ECO:0000313" key="12">
    <source>
        <dbReference type="EMBL" id="VUX16778.1"/>
    </source>
</evidence>
<dbReference type="PANTHER" id="PTHR24221:SF654">
    <property type="entry name" value="ATP-BINDING CASSETTE SUB-FAMILY B MEMBER 6"/>
    <property type="match status" value="1"/>
</dbReference>
<dbReference type="InterPro" id="IPR027417">
    <property type="entry name" value="P-loop_NTPase"/>
</dbReference>
<dbReference type="RefSeq" id="WP_144101194.1">
    <property type="nucleotide sequence ID" value="NZ_CABHNM010000054.1"/>
</dbReference>
<evidence type="ECO:0000256" key="9">
    <source>
        <dbReference type="SAM" id="Phobius"/>
    </source>
</evidence>
<evidence type="ECO:0000256" key="1">
    <source>
        <dbReference type="ARBA" id="ARBA00004651"/>
    </source>
</evidence>
<evidence type="ECO:0000256" key="8">
    <source>
        <dbReference type="ARBA" id="ARBA00023136"/>
    </source>
</evidence>
<keyword evidence="4 9" id="KW-0812">Transmembrane</keyword>
<dbReference type="InterPro" id="IPR039421">
    <property type="entry name" value="Type_1_exporter"/>
</dbReference>
<dbReference type="Pfam" id="PF00664">
    <property type="entry name" value="ABC_membrane"/>
    <property type="match status" value="1"/>
</dbReference>